<dbReference type="RefSeq" id="XP_069306898.1">
    <property type="nucleotide sequence ID" value="XM_069450994.1"/>
</dbReference>
<accession>A0ABR3UIY9</accession>
<dbReference type="SUPFAM" id="SSF53474">
    <property type="entry name" value="alpha/beta-Hydrolases"/>
    <property type="match status" value="1"/>
</dbReference>
<protein>
    <recommendedName>
        <fullName evidence="7">AB hydrolase-1 domain-containing protein</fullName>
    </recommendedName>
</protein>
<dbReference type="InterPro" id="IPR000639">
    <property type="entry name" value="Epox_hydrolase-like"/>
</dbReference>
<dbReference type="GeneID" id="96085176"/>
<dbReference type="Pfam" id="PF00561">
    <property type="entry name" value="Abhydrolase_1"/>
    <property type="match status" value="1"/>
</dbReference>
<reference evidence="8 9" key="1">
    <citation type="submission" date="2024-09" db="EMBL/GenBank/DDBJ databases">
        <title>T2T genomes of carrot and Alternaria dauci and their utility for understanding host-pathogen interaction during carrot leaf blight disease.</title>
        <authorList>
            <person name="Liu W."/>
            <person name="Xu S."/>
            <person name="Ou C."/>
            <person name="Liu X."/>
            <person name="Zhuang F."/>
            <person name="Deng X.W."/>
        </authorList>
    </citation>
    <scope>NUCLEOTIDE SEQUENCE [LARGE SCALE GENOMIC DNA]</scope>
    <source>
        <strain evidence="8 9">A2016</strain>
    </source>
</reference>
<evidence type="ECO:0000256" key="1">
    <source>
        <dbReference type="ARBA" id="ARBA00004275"/>
    </source>
</evidence>
<evidence type="ECO:0000256" key="5">
    <source>
        <dbReference type="ARBA" id="ARBA00023140"/>
    </source>
</evidence>
<evidence type="ECO:0000256" key="3">
    <source>
        <dbReference type="ARBA" id="ARBA00022801"/>
    </source>
</evidence>
<dbReference type="Gene3D" id="3.40.50.1820">
    <property type="entry name" value="alpha/beta hydrolase"/>
    <property type="match status" value="1"/>
</dbReference>
<comment type="similarity">
    <text evidence="6">Belongs to the AB hydrolase superfamily. Epoxide hydrolase family.</text>
</comment>
<keyword evidence="4" id="KW-0843">Virulence</keyword>
<evidence type="ECO:0000256" key="4">
    <source>
        <dbReference type="ARBA" id="ARBA00023026"/>
    </source>
</evidence>
<keyword evidence="9" id="KW-1185">Reference proteome</keyword>
<dbReference type="PRINTS" id="PR00111">
    <property type="entry name" value="ABHYDROLASE"/>
</dbReference>
<dbReference type="Proteomes" id="UP001578633">
    <property type="component" value="Chromosome 4"/>
</dbReference>
<keyword evidence="3" id="KW-0378">Hydrolase</keyword>
<dbReference type="PRINTS" id="PR00412">
    <property type="entry name" value="EPOXHYDRLASE"/>
</dbReference>
<keyword evidence="5" id="KW-0576">Peroxisome</keyword>
<sequence length="279" mass="31646">MGMRVVAPDMMGYGETDAPQVPPNPINLYGFKRASDDIAALAKELNAPKIILGGHDWGGAVVWRVAQWYPDLISHVFAVCTPYTAPSKTYVSTEDLANGPLPNFRYQLHLASGEVEKFVKDEQTIRQFLKGAYEAKGPNREIAFDPEKGLVEENMPLVGESRILNGKYLDYYVKQYSIHGIHPTLNWYRVRRANWEEDQELLSRKQINQPALFIQATYDMVLIPGMAKSMGHFIPKLTREEVKSGHWALTQKPDEVNAIIRQWFEGQGLVGKKKRESTL</sequence>
<dbReference type="InterPro" id="IPR029058">
    <property type="entry name" value="AB_hydrolase_fold"/>
</dbReference>
<dbReference type="InterPro" id="IPR000073">
    <property type="entry name" value="AB_hydrolase_1"/>
</dbReference>
<dbReference type="PANTHER" id="PTHR43329">
    <property type="entry name" value="EPOXIDE HYDROLASE"/>
    <property type="match status" value="1"/>
</dbReference>
<gene>
    <name evidence="8" type="ORF">ACET3X_004854</name>
</gene>
<organism evidence="8 9">
    <name type="scientific">Alternaria dauci</name>
    <dbReference type="NCBI Taxonomy" id="48095"/>
    <lineage>
        <taxon>Eukaryota</taxon>
        <taxon>Fungi</taxon>
        <taxon>Dikarya</taxon>
        <taxon>Ascomycota</taxon>
        <taxon>Pezizomycotina</taxon>
        <taxon>Dothideomycetes</taxon>
        <taxon>Pleosporomycetidae</taxon>
        <taxon>Pleosporales</taxon>
        <taxon>Pleosporineae</taxon>
        <taxon>Pleosporaceae</taxon>
        <taxon>Alternaria</taxon>
        <taxon>Alternaria sect. Porri</taxon>
    </lineage>
</organism>
<evidence type="ECO:0000256" key="6">
    <source>
        <dbReference type="ARBA" id="ARBA00038334"/>
    </source>
</evidence>
<feature type="domain" description="AB hydrolase-1" evidence="7">
    <location>
        <begin position="2"/>
        <end position="252"/>
    </location>
</feature>
<comment type="similarity">
    <text evidence="2">Belongs to the AB hydrolase superfamily. AKT2 hydrolase family.</text>
</comment>
<name>A0ABR3UIY9_9PLEO</name>
<proteinExistence type="inferred from homology"/>
<dbReference type="EMBL" id="JBHGVX010000004">
    <property type="protein sequence ID" value="KAL1796314.1"/>
    <property type="molecule type" value="Genomic_DNA"/>
</dbReference>
<evidence type="ECO:0000313" key="9">
    <source>
        <dbReference type="Proteomes" id="UP001578633"/>
    </source>
</evidence>
<evidence type="ECO:0000313" key="8">
    <source>
        <dbReference type="EMBL" id="KAL1796314.1"/>
    </source>
</evidence>
<evidence type="ECO:0000256" key="2">
    <source>
        <dbReference type="ARBA" id="ARBA00005668"/>
    </source>
</evidence>
<evidence type="ECO:0000259" key="7">
    <source>
        <dbReference type="Pfam" id="PF00561"/>
    </source>
</evidence>
<comment type="caution">
    <text evidence="8">The sequence shown here is derived from an EMBL/GenBank/DDBJ whole genome shotgun (WGS) entry which is preliminary data.</text>
</comment>
<comment type="subcellular location">
    <subcellularLocation>
        <location evidence="1">Peroxisome</location>
    </subcellularLocation>
</comment>